<dbReference type="InterPro" id="IPR041719">
    <property type="entry name" value="Ferritin_prok"/>
</dbReference>
<dbReference type="GO" id="GO:0006879">
    <property type="term" value="P:intracellular iron ion homeostasis"/>
    <property type="evidence" value="ECO:0007669"/>
    <property type="project" value="UniProtKB-KW"/>
</dbReference>
<dbReference type="PROSITE" id="PS50905">
    <property type="entry name" value="FERRITIN_LIKE"/>
    <property type="match status" value="1"/>
</dbReference>
<feature type="binding site" evidence="6">
    <location>
        <position position="49"/>
    </location>
    <ligand>
        <name>Fe cation</name>
        <dbReference type="ChEBI" id="CHEBI:24875"/>
        <label>1</label>
    </ligand>
</feature>
<sequence length="161" mass="18439">MEKKLAAALNEQINHELFSAYLYLSMAAWSETRNLPGFAHWLSLQAKEEVGHAMKIFGFLVDRGERVVLDAIKKPETDFESPRDVFARTLEHEKKVTALINRLYDLSGKVNDQAAAIFLQWFVTEQVEEEKNASSILETLKMLKPDSSAIFMLDHQLAKRE</sequence>
<dbReference type="AlphaFoldDB" id="A0A1V5MCI0"/>
<comment type="catalytic activity">
    <reaction evidence="7">
        <text>4 Fe(2+) + O2 + 6 H2O = 4 iron(III) oxide-hydroxide + 12 H(+)</text>
        <dbReference type="Rhea" id="RHEA:11972"/>
        <dbReference type="ChEBI" id="CHEBI:15377"/>
        <dbReference type="ChEBI" id="CHEBI:15378"/>
        <dbReference type="ChEBI" id="CHEBI:15379"/>
        <dbReference type="ChEBI" id="CHEBI:29033"/>
        <dbReference type="ChEBI" id="CHEBI:78619"/>
        <dbReference type="EC" id="1.16.3.2"/>
    </reaction>
</comment>
<comment type="subcellular location">
    <subcellularLocation>
        <location evidence="7">Cytoplasm</location>
    </subcellularLocation>
</comment>
<feature type="binding site" evidence="6">
    <location>
        <position position="126"/>
    </location>
    <ligand>
        <name>Fe cation</name>
        <dbReference type="ChEBI" id="CHEBI:24875"/>
        <label>1</label>
    </ligand>
</feature>
<keyword evidence="2 7" id="KW-0409">Iron storage</keyword>
<proteinExistence type="inferred from homology"/>
<comment type="similarity">
    <text evidence="1 7">Belongs to the ferritin family. Prokaryotic subfamily.</text>
</comment>
<comment type="function">
    <text evidence="7">Iron-storage protein.</text>
</comment>
<evidence type="ECO:0000256" key="7">
    <source>
        <dbReference type="RuleBase" id="RU361145"/>
    </source>
</evidence>
<keyword evidence="3 6" id="KW-0479">Metal-binding</keyword>
<protein>
    <recommendedName>
        <fullName evidence="7">Ferritin</fullName>
        <ecNumber evidence="7">1.16.3.2</ecNumber>
    </recommendedName>
</protein>
<dbReference type="CDD" id="cd01055">
    <property type="entry name" value="Nonheme_Ferritin"/>
    <property type="match status" value="1"/>
</dbReference>
<accession>A0A1V5MCI0</accession>
<dbReference type="Pfam" id="PF00210">
    <property type="entry name" value="Ferritin"/>
    <property type="match status" value="1"/>
</dbReference>
<organism evidence="9">
    <name type="scientific">candidate division TA06 bacterium ADurb.Bin417</name>
    <dbReference type="NCBI Taxonomy" id="1852828"/>
    <lineage>
        <taxon>Bacteria</taxon>
        <taxon>Bacteria division TA06</taxon>
    </lineage>
</organism>
<evidence type="ECO:0000256" key="2">
    <source>
        <dbReference type="ARBA" id="ARBA00022434"/>
    </source>
</evidence>
<dbReference type="EC" id="1.16.3.2" evidence="7"/>
<dbReference type="GO" id="GO:0042802">
    <property type="term" value="F:identical protein binding"/>
    <property type="evidence" value="ECO:0007669"/>
    <property type="project" value="UniProtKB-ARBA"/>
</dbReference>
<evidence type="ECO:0000256" key="4">
    <source>
        <dbReference type="ARBA" id="ARBA00023002"/>
    </source>
</evidence>
<dbReference type="InterPro" id="IPR009040">
    <property type="entry name" value="Ferritin-like_diiron"/>
</dbReference>
<dbReference type="FunFam" id="1.20.1260.10:FF:000001">
    <property type="entry name" value="Non-heme ferritin"/>
    <property type="match status" value="1"/>
</dbReference>
<dbReference type="InterPro" id="IPR012347">
    <property type="entry name" value="Ferritin-like"/>
</dbReference>
<dbReference type="GO" id="GO:0008199">
    <property type="term" value="F:ferric iron binding"/>
    <property type="evidence" value="ECO:0007669"/>
    <property type="project" value="InterPro"/>
</dbReference>
<evidence type="ECO:0000256" key="1">
    <source>
        <dbReference type="ARBA" id="ARBA00006950"/>
    </source>
</evidence>
<dbReference type="InterPro" id="IPR008331">
    <property type="entry name" value="Ferritin_DPS_dom"/>
</dbReference>
<dbReference type="GO" id="GO:0008198">
    <property type="term" value="F:ferrous iron binding"/>
    <property type="evidence" value="ECO:0007669"/>
    <property type="project" value="TreeGrafter"/>
</dbReference>
<dbReference type="InterPro" id="IPR009078">
    <property type="entry name" value="Ferritin-like_SF"/>
</dbReference>
<gene>
    <name evidence="9" type="primary">ftnA</name>
    <name evidence="9" type="ORF">BWY73_01211</name>
</gene>
<keyword evidence="7" id="KW-0963">Cytoplasm</keyword>
<dbReference type="PANTHER" id="PTHR11431:SF127">
    <property type="entry name" value="BACTERIAL NON-HEME FERRITIN"/>
    <property type="match status" value="1"/>
</dbReference>
<evidence type="ECO:0000256" key="5">
    <source>
        <dbReference type="ARBA" id="ARBA00023004"/>
    </source>
</evidence>
<name>A0A1V5MCI0_UNCT6</name>
<feature type="domain" description="Ferritin-like diiron" evidence="8">
    <location>
        <begin position="1"/>
        <end position="144"/>
    </location>
</feature>
<evidence type="ECO:0000259" key="8">
    <source>
        <dbReference type="PROSITE" id="PS50905"/>
    </source>
</evidence>
<keyword evidence="4 9" id="KW-0560">Oxidoreductase</keyword>
<dbReference type="PANTHER" id="PTHR11431">
    <property type="entry name" value="FERRITIN"/>
    <property type="match status" value="1"/>
</dbReference>
<dbReference type="GO" id="GO:0006826">
    <property type="term" value="P:iron ion transport"/>
    <property type="evidence" value="ECO:0007669"/>
    <property type="project" value="InterPro"/>
</dbReference>
<reference evidence="9" key="1">
    <citation type="submission" date="2017-02" db="EMBL/GenBank/DDBJ databases">
        <title>Delving into the versatile metabolic prowess of the omnipresent phylum Bacteroidetes.</title>
        <authorList>
            <person name="Nobu M.K."/>
            <person name="Mei R."/>
            <person name="Narihiro T."/>
            <person name="Kuroda K."/>
            <person name="Liu W.-T."/>
        </authorList>
    </citation>
    <scope>NUCLEOTIDE SEQUENCE</scope>
    <source>
        <strain evidence="9">ADurb.Bin417</strain>
    </source>
</reference>
<evidence type="ECO:0000256" key="3">
    <source>
        <dbReference type="ARBA" id="ARBA00022723"/>
    </source>
</evidence>
<evidence type="ECO:0000256" key="6">
    <source>
        <dbReference type="PIRSR" id="PIRSR601519-1"/>
    </source>
</evidence>
<dbReference type="Gene3D" id="1.20.1260.10">
    <property type="match status" value="1"/>
</dbReference>
<dbReference type="EMBL" id="MWAK01000215">
    <property type="protein sequence ID" value="OPZ90953.1"/>
    <property type="molecule type" value="Genomic_DNA"/>
</dbReference>
<keyword evidence="5 6" id="KW-0408">Iron</keyword>
<dbReference type="GO" id="GO:0004322">
    <property type="term" value="F:ferroxidase activity"/>
    <property type="evidence" value="ECO:0007669"/>
    <property type="project" value="TreeGrafter"/>
</dbReference>
<dbReference type="GO" id="GO:0005829">
    <property type="term" value="C:cytosol"/>
    <property type="evidence" value="ECO:0007669"/>
    <property type="project" value="TreeGrafter"/>
</dbReference>
<comment type="caution">
    <text evidence="9">The sequence shown here is derived from an EMBL/GenBank/DDBJ whole genome shotgun (WGS) entry which is preliminary data.</text>
</comment>
<dbReference type="Proteomes" id="UP000485484">
    <property type="component" value="Unassembled WGS sequence"/>
</dbReference>
<dbReference type="SUPFAM" id="SSF47240">
    <property type="entry name" value="Ferritin-like"/>
    <property type="match status" value="1"/>
</dbReference>
<dbReference type="InterPro" id="IPR001519">
    <property type="entry name" value="Ferritin"/>
</dbReference>
<feature type="binding site" evidence="6">
    <location>
        <position position="93"/>
    </location>
    <ligand>
        <name>Fe cation</name>
        <dbReference type="ChEBI" id="CHEBI:24875"/>
        <label>1</label>
    </ligand>
</feature>
<evidence type="ECO:0000313" key="9">
    <source>
        <dbReference type="EMBL" id="OPZ90953.1"/>
    </source>
</evidence>
<feature type="binding site" evidence="6">
    <location>
        <position position="16"/>
    </location>
    <ligand>
        <name>Fe cation</name>
        <dbReference type="ChEBI" id="CHEBI:24875"/>
        <label>1</label>
    </ligand>
</feature>
<feature type="binding site" evidence="6">
    <location>
        <position position="52"/>
    </location>
    <ligand>
        <name>Fe cation</name>
        <dbReference type="ChEBI" id="CHEBI:24875"/>
        <label>1</label>
    </ligand>
</feature>